<dbReference type="Proteomes" id="UP000287447">
    <property type="component" value="Unassembled WGS sequence"/>
</dbReference>
<evidence type="ECO:0000313" key="3">
    <source>
        <dbReference type="Proteomes" id="UP000287447"/>
    </source>
</evidence>
<comment type="caution">
    <text evidence="2">The sequence shown here is derived from an EMBL/GenBank/DDBJ whole genome shotgun (WGS) entry which is preliminary data.</text>
</comment>
<proteinExistence type="predicted"/>
<reference evidence="3" key="1">
    <citation type="submission" date="2019-01" db="EMBL/GenBank/DDBJ databases">
        <title>Gri0909 isolated from a small marine red alga.</title>
        <authorList>
            <person name="Kim J."/>
            <person name="Jeong S.E."/>
            <person name="Jeon C.O."/>
        </authorList>
    </citation>
    <scope>NUCLEOTIDE SEQUENCE [LARGE SCALE GENOMIC DNA]</scope>
    <source>
        <strain evidence="3">Gri0909</strain>
    </source>
</reference>
<dbReference type="RefSeq" id="WP_127768089.1">
    <property type="nucleotide sequence ID" value="NZ_SADE01000004.1"/>
</dbReference>
<dbReference type="InterPro" id="IPR019285">
    <property type="entry name" value="DUF2336"/>
</dbReference>
<dbReference type="OrthoDB" id="8194627at2"/>
<gene>
    <name evidence="2" type="ORF">EOI86_23365</name>
</gene>
<dbReference type="EMBL" id="SADE01000004">
    <property type="protein sequence ID" value="RVU34059.1"/>
    <property type="molecule type" value="Genomic_DNA"/>
</dbReference>
<evidence type="ECO:0000313" key="2">
    <source>
        <dbReference type="EMBL" id="RVU34059.1"/>
    </source>
</evidence>
<sequence>MMPIQDRLQEMQKLAMAKTPAARGQLGEHLTGLLQSQDAPPTEMEWELISQIYELIVRDVETVVRSKFAEELARRLDAPHQLIVVLGNDEIEIARPILTRSAVLLDEDLIDIVTNRTTDHRSAIAIRARLSEMVSAAIVDTGDVKALTTLLRNHTADVSEKSFLKIADLCASTTDLHEPLVNRQDTPWPAIEKVVSLVSEALLVSISAKWSMSIDDLTEIADRARDASLQEMSQRRRAHKPPAPPPDTESSDGPSGRLEQQIINALRNGDVTTAQRLVEHWSQLPGAAVRTILLEDDPTLLATLYKAKGADPLTFSRTVAVLKGENFELDRNKFKEVLSLYRDLDSRQAMRTVMHWRKSPRALTQQVKRAAAASSQAS</sequence>
<dbReference type="AlphaFoldDB" id="A0A437QHR4"/>
<evidence type="ECO:0000256" key="1">
    <source>
        <dbReference type="SAM" id="MobiDB-lite"/>
    </source>
</evidence>
<protein>
    <submittedName>
        <fullName evidence="2">DUF2336 domain-containing protein</fullName>
    </submittedName>
</protein>
<name>A0A437QHR4_9PROT</name>
<dbReference type="Pfam" id="PF10098">
    <property type="entry name" value="DUF2336"/>
    <property type="match status" value="1"/>
</dbReference>
<keyword evidence="3" id="KW-1185">Reference proteome</keyword>
<accession>A0A437QHR4</accession>
<organism evidence="2 3">
    <name type="scientific">Hwanghaeella grinnelliae</name>
    <dbReference type="NCBI Taxonomy" id="2500179"/>
    <lineage>
        <taxon>Bacteria</taxon>
        <taxon>Pseudomonadati</taxon>
        <taxon>Pseudomonadota</taxon>
        <taxon>Alphaproteobacteria</taxon>
        <taxon>Rhodospirillales</taxon>
        <taxon>Rhodospirillaceae</taxon>
        <taxon>Hwanghaeella</taxon>
    </lineage>
</organism>
<feature type="region of interest" description="Disordered" evidence="1">
    <location>
        <begin position="229"/>
        <end position="256"/>
    </location>
</feature>